<evidence type="ECO:0000313" key="11">
    <source>
        <dbReference type="Proteomes" id="UP001432062"/>
    </source>
</evidence>
<comment type="cofactor">
    <cofactor evidence="1">
        <name>[3Fe-4S] cluster</name>
        <dbReference type="ChEBI" id="CHEBI:21137"/>
    </cofactor>
</comment>
<keyword evidence="11" id="KW-1185">Reference proteome</keyword>
<evidence type="ECO:0000256" key="7">
    <source>
        <dbReference type="ARBA" id="ARBA00023291"/>
    </source>
</evidence>
<reference evidence="10" key="1">
    <citation type="submission" date="2022-10" db="EMBL/GenBank/DDBJ databases">
        <title>The complete genomes of actinobacterial strains from the NBC collection.</title>
        <authorList>
            <person name="Joergensen T.S."/>
            <person name="Alvarez Arevalo M."/>
            <person name="Sterndorff E.B."/>
            <person name="Faurdal D."/>
            <person name="Vuksanovic O."/>
            <person name="Mourched A.-S."/>
            <person name="Charusanti P."/>
            <person name="Shaw S."/>
            <person name="Blin K."/>
            <person name="Weber T."/>
        </authorList>
    </citation>
    <scope>NUCLEOTIDE SEQUENCE</scope>
    <source>
        <strain evidence="10">NBC_01482</strain>
    </source>
</reference>
<dbReference type="InterPro" id="IPR017896">
    <property type="entry name" value="4Fe4S_Fe-S-bd"/>
</dbReference>
<dbReference type="Proteomes" id="UP001432062">
    <property type="component" value="Chromosome"/>
</dbReference>
<keyword evidence="7" id="KW-0003">3Fe-4S</keyword>
<dbReference type="PRINTS" id="PR00352">
    <property type="entry name" value="3FE4SFRDOXIN"/>
</dbReference>
<dbReference type="InterPro" id="IPR001080">
    <property type="entry name" value="3Fe4S_ferredoxin"/>
</dbReference>
<sequence length="62" mass="6440">MKVSVDSDRCRGHGVCLSLCPEVFALNDDGYAEVQTPEVPADHASAVLVAVSACPEHAITAS</sequence>
<dbReference type="PANTHER" id="PTHR36923:SF3">
    <property type="entry name" value="FERREDOXIN"/>
    <property type="match status" value="1"/>
</dbReference>
<evidence type="ECO:0000259" key="9">
    <source>
        <dbReference type="PROSITE" id="PS51379"/>
    </source>
</evidence>
<comment type="function">
    <text evidence="8">Ferredoxins are iron-sulfur proteins that transfer electrons in a wide variety of metabolic reactions.</text>
</comment>
<protein>
    <recommendedName>
        <fullName evidence="8">Ferredoxin</fullName>
    </recommendedName>
</protein>
<organism evidence="10 11">
    <name type="scientific">Nocardia vinacea</name>
    <dbReference type="NCBI Taxonomy" id="96468"/>
    <lineage>
        <taxon>Bacteria</taxon>
        <taxon>Bacillati</taxon>
        <taxon>Actinomycetota</taxon>
        <taxon>Actinomycetes</taxon>
        <taxon>Mycobacteriales</taxon>
        <taxon>Nocardiaceae</taxon>
        <taxon>Nocardia</taxon>
    </lineage>
</organism>
<evidence type="ECO:0000256" key="1">
    <source>
        <dbReference type="ARBA" id="ARBA00001927"/>
    </source>
</evidence>
<keyword evidence="6 8" id="KW-0411">Iron-sulfur</keyword>
<evidence type="ECO:0000313" key="10">
    <source>
        <dbReference type="EMBL" id="WUV47543.1"/>
    </source>
</evidence>
<feature type="domain" description="4Fe-4S ferredoxin-type" evidence="9">
    <location>
        <begin position="1"/>
        <end position="29"/>
    </location>
</feature>
<dbReference type="PROSITE" id="PS51379">
    <property type="entry name" value="4FE4S_FER_2"/>
    <property type="match status" value="1"/>
</dbReference>
<dbReference type="EMBL" id="CP109441">
    <property type="protein sequence ID" value="WUV47543.1"/>
    <property type="molecule type" value="Genomic_DNA"/>
</dbReference>
<keyword evidence="2 8" id="KW-0813">Transport</keyword>
<keyword evidence="5 8" id="KW-0408">Iron</keyword>
<evidence type="ECO:0000256" key="6">
    <source>
        <dbReference type="ARBA" id="ARBA00023014"/>
    </source>
</evidence>
<evidence type="ECO:0000256" key="4">
    <source>
        <dbReference type="ARBA" id="ARBA00022982"/>
    </source>
</evidence>
<evidence type="ECO:0000256" key="8">
    <source>
        <dbReference type="RuleBase" id="RU368020"/>
    </source>
</evidence>
<dbReference type="SUPFAM" id="SSF54862">
    <property type="entry name" value="4Fe-4S ferredoxins"/>
    <property type="match status" value="1"/>
</dbReference>
<keyword evidence="3 8" id="KW-0479">Metal-binding</keyword>
<proteinExistence type="predicted"/>
<evidence type="ECO:0000256" key="2">
    <source>
        <dbReference type="ARBA" id="ARBA00022448"/>
    </source>
</evidence>
<accession>A0ABZ1YWH5</accession>
<dbReference type="PANTHER" id="PTHR36923">
    <property type="entry name" value="FERREDOXIN"/>
    <property type="match status" value="1"/>
</dbReference>
<dbReference type="InterPro" id="IPR051269">
    <property type="entry name" value="Fe-S_cluster_ET"/>
</dbReference>
<dbReference type="Gene3D" id="3.30.70.20">
    <property type="match status" value="1"/>
</dbReference>
<name>A0ABZ1YWH5_9NOCA</name>
<keyword evidence="4 8" id="KW-0249">Electron transport</keyword>
<dbReference type="RefSeq" id="WP_327100609.1">
    <property type="nucleotide sequence ID" value="NZ_CP109149.1"/>
</dbReference>
<gene>
    <name evidence="10" type="ORF">OG563_04695</name>
</gene>
<evidence type="ECO:0000256" key="5">
    <source>
        <dbReference type="ARBA" id="ARBA00023004"/>
    </source>
</evidence>
<evidence type="ECO:0000256" key="3">
    <source>
        <dbReference type="ARBA" id="ARBA00022723"/>
    </source>
</evidence>
<dbReference type="Pfam" id="PF13459">
    <property type="entry name" value="Fer4_15"/>
    <property type="match status" value="1"/>
</dbReference>